<reference evidence="1 2" key="1">
    <citation type="submission" date="2018-08" db="EMBL/GenBank/DDBJ databases">
        <title>Sequencing the genomes of 1000 actinobacteria strains.</title>
        <authorList>
            <person name="Klenk H.-P."/>
        </authorList>
    </citation>
    <scope>NUCLEOTIDE SEQUENCE [LARGE SCALE GENOMIC DNA]</scope>
    <source>
        <strain evidence="1 2">DSM 44099</strain>
    </source>
</reference>
<keyword evidence="2" id="KW-1185">Reference proteome</keyword>
<dbReference type="InterPro" id="IPR039535">
    <property type="entry name" value="ASST-like"/>
</dbReference>
<name>A0A3D9ZST0_9ACTN</name>
<dbReference type="RefSeq" id="WP_116071984.1">
    <property type="nucleotide sequence ID" value="NZ_BONB01000042.1"/>
</dbReference>
<dbReference type="EMBL" id="QUMQ01000001">
    <property type="protein sequence ID" value="REG00449.1"/>
    <property type="molecule type" value="Genomic_DNA"/>
</dbReference>
<dbReference type="InterPro" id="IPR006311">
    <property type="entry name" value="TAT_signal"/>
</dbReference>
<organism evidence="1 2">
    <name type="scientific">Asanoa ferruginea</name>
    <dbReference type="NCBI Taxonomy" id="53367"/>
    <lineage>
        <taxon>Bacteria</taxon>
        <taxon>Bacillati</taxon>
        <taxon>Actinomycetota</taxon>
        <taxon>Actinomycetes</taxon>
        <taxon>Micromonosporales</taxon>
        <taxon>Micromonosporaceae</taxon>
        <taxon>Asanoa</taxon>
    </lineage>
</organism>
<evidence type="ECO:0000313" key="1">
    <source>
        <dbReference type="EMBL" id="REG00449.1"/>
    </source>
</evidence>
<dbReference type="PANTHER" id="PTHR35340:SF6">
    <property type="entry name" value="ASST-DOMAIN-CONTAINING PROTEIN"/>
    <property type="match status" value="1"/>
</dbReference>
<dbReference type="SUPFAM" id="SSF63829">
    <property type="entry name" value="Calcium-dependent phosphotriesterase"/>
    <property type="match status" value="1"/>
</dbReference>
<dbReference type="PANTHER" id="PTHR35340">
    <property type="entry name" value="PQQ ENZYME REPEAT PROTEIN-RELATED"/>
    <property type="match status" value="1"/>
</dbReference>
<gene>
    <name evidence="1" type="ORF">DFJ67_6503</name>
</gene>
<evidence type="ECO:0000313" key="2">
    <source>
        <dbReference type="Proteomes" id="UP000256913"/>
    </source>
</evidence>
<proteinExistence type="predicted"/>
<sequence length="509" mass="53276">MTDNAFPLVTRRRLLVGGGGLVAAGALGGGGFALGRAGRTAPAQSPAPTAALSAFRTRPDLAIPVVDLRTKGSTASGLVFLTPAAGLGGRGPLLVDGAGQPVWFKQVTGPGVIAIDARVQRLAGEPVITWWEGTIDPKYGIGAGEFVIVDRSYQEIRRLRAPGPTPADQHDLVITPQGSAIFFCYEPVAADLSPVGGPAQASLVDGVIYEIDIATGRILFRWRGRDHIGLDESYAPPPAGATARIPYDYLHANSLTVDDDGTLLMSARHTWTIYKIDRGSGAIRWRLGGKKSDFKMGADTAFAWQHDARRRSDGTLGLFDNEAGITTRSSASRGLILRVDETARTATLVRALAYPGGLLAPSQGSVQELPGGGSLVGWGQQPHFTEYAADGTLVATGALPADNGSYRAYKFDWSGTPTDQPMVAAVRNAGEAVTAYASWNGATEVKRWRIRAGLRPDQLAAAATVDRAGFETAAPFPGPAVFVVADALDAAGKTLGTSPMTTIPPAGTP</sequence>
<protein>
    <submittedName>
        <fullName evidence="1">Arylsulfotransferase ASST</fullName>
    </submittedName>
</protein>
<dbReference type="GO" id="GO:0016740">
    <property type="term" value="F:transferase activity"/>
    <property type="evidence" value="ECO:0007669"/>
    <property type="project" value="UniProtKB-KW"/>
</dbReference>
<dbReference type="Pfam" id="PF14269">
    <property type="entry name" value="Arylsulfotran_2"/>
    <property type="match status" value="1"/>
</dbReference>
<dbReference type="OrthoDB" id="3225323at2"/>
<keyword evidence="1" id="KW-0808">Transferase</keyword>
<comment type="caution">
    <text evidence="1">The sequence shown here is derived from an EMBL/GenBank/DDBJ whole genome shotgun (WGS) entry which is preliminary data.</text>
</comment>
<accession>A0A3D9ZST0</accession>
<dbReference type="AlphaFoldDB" id="A0A3D9ZST0"/>
<dbReference type="InterPro" id="IPR053143">
    <property type="entry name" value="Arylsulfate_ST"/>
</dbReference>
<dbReference type="PROSITE" id="PS51318">
    <property type="entry name" value="TAT"/>
    <property type="match status" value="1"/>
</dbReference>
<dbReference type="Proteomes" id="UP000256913">
    <property type="component" value="Unassembled WGS sequence"/>
</dbReference>